<accession>A0A0K0FEY5</accession>
<proteinExistence type="predicted"/>
<dbReference type="AlphaFoldDB" id="A0A0K0FEY5"/>
<dbReference type="WBParaSite" id="SVE_0742400.1">
    <property type="protein sequence ID" value="SVE_0742400.1"/>
    <property type="gene ID" value="SVE_0742400"/>
</dbReference>
<keyword evidence="1" id="KW-1185">Reference proteome</keyword>
<evidence type="ECO:0000313" key="2">
    <source>
        <dbReference type="WBParaSite" id="SVE_0742400.1"/>
    </source>
</evidence>
<protein>
    <submittedName>
        <fullName evidence="2">FLYWCH-type domain-containing protein</fullName>
    </submittedName>
</protein>
<name>A0A0K0FEY5_STRVS</name>
<sequence>MNNFSHIDQIPENSQLLKQNNRERNIFISLFYTKTFDEARTSLTKDGFRERSQRGWHIYYTCKKRGCKKMARIKILQNKYLVSWNGKEHSCNVINLSKRGIPDFIKHFIKQKVFDKVKPREIKKMVEENFPSYNIEIKQIRNFCCYIRKNH</sequence>
<reference evidence="2" key="2">
    <citation type="submission" date="2015-08" db="UniProtKB">
        <authorList>
            <consortium name="WormBaseParasite"/>
        </authorList>
    </citation>
    <scope>IDENTIFICATION</scope>
</reference>
<dbReference type="Proteomes" id="UP000035680">
    <property type="component" value="Unassembled WGS sequence"/>
</dbReference>
<reference evidence="1" key="1">
    <citation type="submission" date="2014-07" db="EMBL/GenBank/DDBJ databases">
        <authorList>
            <person name="Martin A.A"/>
            <person name="De Silva N."/>
        </authorList>
    </citation>
    <scope>NUCLEOTIDE SEQUENCE</scope>
</reference>
<evidence type="ECO:0000313" key="1">
    <source>
        <dbReference type="Proteomes" id="UP000035680"/>
    </source>
</evidence>
<organism evidence="1 2">
    <name type="scientific">Strongyloides venezuelensis</name>
    <name type="common">Threadworm</name>
    <dbReference type="NCBI Taxonomy" id="75913"/>
    <lineage>
        <taxon>Eukaryota</taxon>
        <taxon>Metazoa</taxon>
        <taxon>Ecdysozoa</taxon>
        <taxon>Nematoda</taxon>
        <taxon>Chromadorea</taxon>
        <taxon>Rhabditida</taxon>
        <taxon>Tylenchina</taxon>
        <taxon>Panagrolaimomorpha</taxon>
        <taxon>Strongyloidoidea</taxon>
        <taxon>Strongyloididae</taxon>
        <taxon>Strongyloides</taxon>
    </lineage>
</organism>